<reference evidence="9" key="1">
    <citation type="journal article" date="2019" name="Int. J. Syst. Evol. Microbiol.">
        <title>The Global Catalogue of Microorganisms (GCM) 10K type strain sequencing project: providing services to taxonomists for standard genome sequencing and annotation.</title>
        <authorList>
            <consortium name="The Broad Institute Genomics Platform"/>
            <consortium name="The Broad Institute Genome Sequencing Center for Infectious Disease"/>
            <person name="Wu L."/>
            <person name="Ma J."/>
        </authorList>
    </citation>
    <scope>NUCLEOTIDE SEQUENCE [LARGE SCALE GENOMIC DNA]</scope>
    <source>
        <strain evidence="9">KCTC 42586</strain>
    </source>
</reference>
<dbReference type="Gene3D" id="2.40.10.10">
    <property type="entry name" value="Trypsin-like serine proteases"/>
    <property type="match status" value="2"/>
</dbReference>
<dbReference type="PANTHER" id="PTHR14389:SF3">
    <property type="entry name" value="PROTEIN FAM111A-LIKE"/>
    <property type="match status" value="1"/>
</dbReference>
<accession>A0ABW0CXN7</accession>
<evidence type="ECO:0000259" key="7">
    <source>
        <dbReference type="Pfam" id="PF19961"/>
    </source>
</evidence>
<dbReference type="Pfam" id="PF19961">
    <property type="entry name" value="EAD8"/>
    <property type="match status" value="1"/>
</dbReference>
<evidence type="ECO:0000256" key="6">
    <source>
        <dbReference type="RuleBase" id="RU004296"/>
    </source>
</evidence>
<dbReference type="Pfam" id="PF13365">
    <property type="entry name" value="Trypsin_2"/>
    <property type="match status" value="1"/>
</dbReference>
<keyword evidence="5 6" id="KW-0720">Serine protease</keyword>
<protein>
    <recommendedName>
        <fullName evidence="6">Serine protease</fullName>
        <ecNumber evidence="6">3.4.21.-</ecNumber>
    </recommendedName>
</protein>
<sequence length="355" mass="38914">MSIVLEQNDFERLVGILGGMPDFRTAQGRMDFVTHVFAGTPRRDDLIASLNVDGTPQAVAVRFVDRLQTFGQDEPGRETLGVLVNKMLSYLGGTEDARYLRELMTRYPFHTRPTADRGAPDDWAGQESPDQVTEKIIGENTLRDIALLEVALEAAQAVGRVKTSVGVGTGFMAAPGLLVTNNHVIADRWGAEGSVFDFNYQLDRYGAVAPVRSFAARQGGLFYTNAELDFTFIELAGIPLDLPPLVLKAERARKDQRVNIIQHPGGHYKKISMQNNFVAYADERTLQYTTSTEPGSSGAPVFNNAFEVIGIHHSGGMLREPGGRQRYLRNAGTSAIAVLDDVKQNASEIAERLMG</sequence>
<dbReference type="InterPro" id="IPR008256">
    <property type="entry name" value="Peptidase_S1B"/>
</dbReference>
<keyword evidence="2 6" id="KW-0645">Protease</keyword>
<comment type="caution">
    <text evidence="8">The sequence shown here is derived from an EMBL/GenBank/DDBJ whole genome shotgun (WGS) entry which is preliminary data.</text>
</comment>
<dbReference type="InterPro" id="IPR045437">
    <property type="entry name" value="EAD8"/>
</dbReference>
<name>A0ABW0CXN7_STRCD</name>
<comment type="similarity">
    <text evidence="1 6">Belongs to the peptidase S1B family.</text>
</comment>
<evidence type="ECO:0000313" key="8">
    <source>
        <dbReference type="EMBL" id="MFC5219893.1"/>
    </source>
</evidence>
<dbReference type="EMBL" id="JBHSKM010000044">
    <property type="protein sequence ID" value="MFC5219893.1"/>
    <property type="molecule type" value="Genomic_DNA"/>
</dbReference>
<evidence type="ECO:0000256" key="3">
    <source>
        <dbReference type="ARBA" id="ARBA00022729"/>
    </source>
</evidence>
<keyword evidence="4 6" id="KW-0378">Hydrolase</keyword>
<dbReference type="PANTHER" id="PTHR14389">
    <property type="entry name" value="SI:CH1073-475A24.1"/>
    <property type="match status" value="1"/>
</dbReference>
<gene>
    <name evidence="8" type="ORF">ACFPQ9_39375</name>
</gene>
<dbReference type="SUPFAM" id="SSF50494">
    <property type="entry name" value="Trypsin-like serine proteases"/>
    <property type="match status" value="1"/>
</dbReference>
<dbReference type="Proteomes" id="UP001596263">
    <property type="component" value="Unassembled WGS sequence"/>
</dbReference>
<evidence type="ECO:0000256" key="4">
    <source>
        <dbReference type="ARBA" id="ARBA00022801"/>
    </source>
</evidence>
<evidence type="ECO:0000256" key="1">
    <source>
        <dbReference type="ARBA" id="ARBA00008764"/>
    </source>
</evidence>
<dbReference type="RefSeq" id="WP_380864186.1">
    <property type="nucleotide sequence ID" value="NZ_JBHSKM010000044.1"/>
</dbReference>
<evidence type="ECO:0000256" key="2">
    <source>
        <dbReference type="ARBA" id="ARBA00022670"/>
    </source>
</evidence>
<dbReference type="EC" id="3.4.21.-" evidence="6"/>
<keyword evidence="3" id="KW-0732">Signal</keyword>
<evidence type="ECO:0000313" key="9">
    <source>
        <dbReference type="Proteomes" id="UP001596263"/>
    </source>
</evidence>
<organism evidence="8 9">
    <name type="scientific">Streptomyces coerulescens</name>
    <dbReference type="NCBI Taxonomy" id="29304"/>
    <lineage>
        <taxon>Bacteria</taxon>
        <taxon>Bacillati</taxon>
        <taxon>Actinomycetota</taxon>
        <taxon>Actinomycetes</taxon>
        <taxon>Kitasatosporales</taxon>
        <taxon>Streptomycetaceae</taxon>
        <taxon>Streptomyces</taxon>
    </lineage>
</organism>
<dbReference type="PRINTS" id="PR00839">
    <property type="entry name" value="V8PROTEASE"/>
</dbReference>
<evidence type="ECO:0000256" key="5">
    <source>
        <dbReference type="ARBA" id="ARBA00022825"/>
    </source>
</evidence>
<feature type="domain" description="Effector-associated" evidence="7">
    <location>
        <begin position="7"/>
        <end position="107"/>
    </location>
</feature>
<proteinExistence type="inferred from homology"/>
<keyword evidence="9" id="KW-1185">Reference proteome</keyword>
<dbReference type="InterPro" id="IPR043504">
    <property type="entry name" value="Peptidase_S1_PA_chymotrypsin"/>
</dbReference>
<dbReference type="InterPro" id="IPR009003">
    <property type="entry name" value="Peptidase_S1_PA"/>
</dbReference>